<dbReference type="Gene3D" id="3.20.20.30">
    <property type="entry name" value="Luciferase-like domain"/>
    <property type="match status" value="1"/>
</dbReference>
<proteinExistence type="predicted"/>
<evidence type="ECO:0000313" key="6">
    <source>
        <dbReference type="EMBL" id="UYV97233.1"/>
    </source>
</evidence>
<evidence type="ECO:0000256" key="4">
    <source>
        <dbReference type="ARBA" id="ARBA00023033"/>
    </source>
</evidence>
<dbReference type="InterPro" id="IPR036661">
    <property type="entry name" value="Luciferase-like_sf"/>
</dbReference>
<feature type="domain" description="Luciferase-like" evidence="5">
    <location>
        <begin position="14"/>
        <end position="283"/>
    </location>
</feature>
<evidence type="ECO:0000256" key="1">
    <source>
        <dbReference type="ARBA" id="ARBA00022630"/>
    </source>
</evidence>
<dbReference type="GO" id="GO:0016705">
    <property type="term" value="F:oxidoreductase activity, acting on paired donors, with incorporation or reduction of molecular oxygen"/>
    <property type="evidence" value="ECO:0007669"/>
    <property type="project" value="InterPro"/>
</dbReference>
<sequence>MSTQDNKAGFLAIELDGAGWDGGAFGSLAGAVLAVEAAGFHVATFKDAPEPGRTNALQRAAYAGPVTRTLALAPEVDTVYTEPFHIATQLASLDYVSGGRAGWIVTAAESPAAAAAVGRSAVRGNALVHEAAASIEVGRRLWDSWEDDAVIRDVATGRYIDVDKLHYVDFETPADFAGTPYSVKGPSIIPRPLQGQLPVLASASLVGGGVPVESVDAVLVTAPTSELLVAGVRDARERLGAVAVVAELGVVLDSRGEPAAARAVPETGRAQFAGTAAELTGYLHGLLLEADGVRLHPGDLARELDELSRLVLPELRHRGSLRAPVQDGTFRGLLGLERPANRYSTSTTASAAAGK</sequence>
<evidence type="ECO:0000256" key="2">
    <source>
        <dbReference type="ARBA" id="ARBA00022643"/>
    </source>
</evidence>
<dbReference type="EMBL" id="CP101185">
    <property type="protein sequence ID" value="UYV97233.1"/>
    <property type="molecule type" value="Genomic_DNA"/>
</dbReference>
<keyword evidence="1" id="KW-0285">Flavoprotein</keyword>
<evidence type="ECO:0000259" key="5">
    <source>
        <dbReference type="Pfam" id="PF00296"/>
    </source>
</evidence>
<dbReference type="PANTHER" id="PTHR30011:SF16">
    <property type="entry name" value="C2H2 FINGER DOMAIN TRANSCRIPTION FACTOR (EUROFUNG)-RELATED"/>
    <property type="match status" value="1"/>
</dbReference>
<dbReference type="InterPro" id="IPR011251">
    <property type="entry name" value="Luciferase-like_dom"/>
</dbReference>
<dbReference type="RefSeq" id="WP_069696376.1">
    <property type="nucleotide sequence ID" value="NZ_CP043010.1"/>
</dbReference>
<dbReference type="Proteomes" id="UP001163293">
    <property type="component" value="Chromosome"/>
</dbReference>
<keyword evidence="4" id="KW-0503">Monooxygenase</keyword>
<dbReference type="InterPro" id="IPR051260">
    <property type="entry name" value="Diverse_substr_monoxygenases"/>
</dbReference>
<accession>A0AAX3EGZ1</accession>
<gene>
    <name evidence="6" type="ORF">NL394_19660</name>
</gene>
<keyword evidence="7" id="KW-1185">Reference proteome</keyword>
<dbReference type="AlphaFoldDB" id="A0AAX3EGZ1"/>
<protein>
    <submittedName>
        <fullName evidence="6">LLM class flavin-dependent oxidoreductase</fullName>
    </submittedName>
</protein>
<organism evidence="6 7">
    <name type="scientific">Paenarthrobacter ureafaciens</name>
    <dbReference type="NCBI Taxonomy" id="37931"/>
    <lineage>
        <taxon>Bacteria</taxon>
        <taxon>Bacillati</taxon>
        <taxon>Actinomycetota</taxon>
        <taxon>Actinomycetes</taxon>
        <taxon>Micrococcales</taxon>
        <taxon>Micrococcaceae</taxon>
        <taxon>Paenarthrobacter</taxon>
    </lineage>
</organism>
<keyword evidence="2" id="KW-0288">FMN</keyword>
<dbReference type="SUPFAM" id="SSF51679">
    <property type="entry name" value="Bacterial luciferase-like"/>
    <property type="match status" value="1"/>
</dbReference>
<dbReference type="GO" id="GO:0004497">
    <property type="term" value="F:monooxygenase activity"/>
    <property type="evidence" value="ECO:0007669"/>
    <property type="project" value="UniProtKB-KW"/>
</dbReference>
<evidence type="ECO:0000256" key="3">
    <source>
        <dbReference type="ARBA" id="ARBA00023002"/>
    </source>
</evidence>
<keyword evidence="3" id="KW-0560">Oxidoreductase</keyword>
<dbReference type="PANTHER" id="PTHR30011">
    <property type="entry name" value="ALKANESULFONATE MONOOXYGENASE-RELATED"/>
    <property type="match status" value="1"/>
</dbReference>
<name>A0AAX3EGZ1_PAEUR</name>
<dbReference type="Pfam" id="PF00296">
    <property type="entry name" value="Bac_luciferase"/>
    <property type="match status" value="1"/>
</dbReference>
<evidence type="ECO:0000313" key="7">
    <source>
        <dbReference type="Proteomes" id="UP001163293"/>
    </source>
</evidence>
<reference evidence="6" key="1">
    <citation type="submission" date="2022-07" db="EMBL/GenBank/DDBJ databases">
        <authorList>
            <person name="Wu T."/>
        </authorList>
    </citation>
    <scope>NUCLEOTIDE SEQUENCE</scope>
    <source>
        <strain evidence="6">SD-1</strain>
    </source>
</reference>